<dbReference type="EMBL" id="JACSRA010000018">
    <property type="protein sequence ID" value="MBD7912080.1"/>
    <property type="molecule type" value="Genomic_DNA"/>
</dbReference>
<sequence length="536" mass="61091">METIKVDSEELLRFANKMLDLKEEFDSMLREVSSIENTLDSVRDVSTYKQKNQLNDILNLGYIRSREFESLSEDLNYASKEYNEAEEKIKNSIGPMNNIGLDRNLMPALDSNMLADEKSEEEVQAEKIQKYKDAIKEIWNLLMSNTILDLDRNEFFIKILENINDKVETYLKSASDIIAEFNEEHPTLSILFSPIEEMIGRLNGVIKFIKNMTVGLISTVLKGINNEINGLIDDPIKTLIGNGKAAYFIESMAFPFLPDVFGTNEAIANSVWENVKKDFNEKVLNGNSYTASEYTTEVFLNIAMLFDGVGELSNLGKVNEIEKIGESRELFGSFKIAIDGEEINLLEKFSAKGIEVDKSMQLFGKLSDEELKALYLFLERKPVVFDSSKIIDRILGGEKVEDVIKFKFSEMLEEEIQEVVKKCRERSPIDIPDDAKAKAQSKVGFEQISYKWNDGTYKYEARWHTRTPGAPIAQGNTWVIQRTKPGNAGIKPATEFLIDEDEWIPAYKWYDAIAARKAGTATEEQLKILENGHWKE</sequence>
<comment type="caution">
    <text evidence="1">The sequence shown here is derived from an EMBL/GenBank/DDBJ whole genome shotgun (WGS) entry which is preliminary data.</text>
</comment>
<reference evidence="1 2" key="1">
    <citation type="submission" date="2020-08" db="EMBL/GenBank/DDBJ databases">
        <title>A Genomic Blueprint of the Chicken Gut Microbiome.</title>
        <authorList>
            <person name="Gilroy R."/>
            <person name="Ravi A."/>
            <person name="Getino M."/>
            <person name="Pursley I."/>
            <person name="Horton D.L."/>
            <person name="Alikhan N.-F."/>
            <person name="Baker D."/>
            <person name="Gharbi K."/>
            <person name="Hall N."/>
            <person name="Watson M."/>
            <person name="Adriaenssens E.M."/>
            <person name="Foster-Nyarko E."/>
            <person name="Jarju S."/>
            <person name="Secka A."/>
            <person name="Antonio M."/>
            <person name="Oren A."/>
            <person name="Chaudhuri R."/>
            <person name="La Ragione R.M."/>
            <person name="Hildebrand F."/>
            <person name="Pallen M.J."/>
        </authorList>
    </citation>
    <scope>NUCLEOTIDE SEQUENCE [LARGE SCALE GENOMIC DNA]</scope>
    <source>
        <strain evidence="1 2">Sa3CVN1</strain>
    </source>
</reference>
<dbReference type="Proteomes" id="UP000627781">
    <property type="component" value="Unassembled WGS sequence"/>
</dbReference>
<dbReference type="RefSeq" id="WP_191768992.1">
    <property type="nucleotide sequence ID" value="NZ_JACSRA010000018.1"/>
</dbReference>
<gene>
    <name evidence="1" type="ORF">H9661_11990</name>
</gene>
<name>A0ABR8PV74_9CLOT</name>
<accession>A0ABR8PV74</accession>
<evidence type="ECO:0000313" key="2">
    <source>
        <dbReference type="Proteomes" id="UP000627781"/>
    </source>
</evidence>
<keyword evidence="2" id="KW-1185">Reference proteome</keyword>
<protein>
    <recommendedName>
        <fullName evidence="3">LXG domain-containing protein</fullName>
    </recommendedName>
</protein>
<organism evidence="1 2">
    <name type="scientific">Clostridium cibarium</name>
    <dbReference type="NCBI Taxonomy" id="2762247"/>
    <lineage>
        <taxon>Bacteria</taxon>
        <taxon>Bacillati</taxon>
        <taxon>Bacillota</taxon>
        <taxon>Clostridia</taxon>
        <taxon>Eubacteriales</taxon>
        <taxon>Clostridiaceae</taxon>
        <taxon>Clostridium</taxon>
    </lineage>
</organism>
<proteinExistence type="predicted"/>
<evidence type="ECO:0008006" key="3">
    <source>
        <dbReference type="Google" id="ProtNLM"/>
    </source>
</evidence>
<evidence type="ECO:0000313" key="1">
    <source>
        <dbReference type="EMBL" id="MBD7912080.1"/>
    </source>
</evidence>